<dbReference type="Pfam" id="PF07224">
    <property type="entry name" value="Chlorophyllase"/>
    <property type="match status" value="1"/>
</dbReference>
<evidence type="ECO:0000256" key="2">
    <source>
        <dbReference type="ARBA" id="ARBA00022963"/>
    </source>
</evidence>
<dbReference type="SUPFAM" id="SSF53474">
    <property type="entry name" value="alpha/beta-Hydrolases"/>
    <property type="match status" value="1"/>
</dbReference>
<dbReference type="Gene3D" id="3.40.50.1820">
    <property type="entry name" value="alpha/beta hydrolase"/>
    <property type="match status" value="1"/>
</dbReference>
<evidence type="ECO:0000313" key="6">
    <source>
        <dbReference type="Proteomes" id="UP000018291"/>
    </source>
</evidence>
<dbReference type="PANTHER" id="PTHR10272">
    <property type="entry name" value="PLATELET-ACTIVATING FACTOR ACETYLHYDROLASE"/>
    <property type="match status" value="1"/>
</dbReference>
<evidence type="ECO:0000256" key="4">
    <source>
        <dbReference type="SAM" id="MobiDB-lite"/>
    </source>
</evidence>
<name>R4Z330_9ACTN</name>
<protein>
    <submittedName>
        <fullName evidence="5">Uncharacterized protein</fullName>
    </submittedName>
</protein>
<dbReference type="OrthoDB" id="569821at2"/>
<dbReference type="Proteomes" id="UP000018291">
    <property type="component" value="Unassembled WGS sequence"/>
</dbReference>
<evidence type="ECO:0000313" key="5">
    <source>
        <dbReference type="EMBL" id="CCM63696.1"/>
    </source>
</evidence>
<evidence type="ECO:0000256" key="1">
    <source>
        <dbReference type="ARBA" id="ARBA00022801"/>
    </source>
</evidence>
<dbReference type="EMBL" id="CANL01000022">
    <property type="protein sequence ID" value="CCM63696.1"/>
    <property type="molecule type" value="Genomic_DNA"/>
</dbReference>
<dbReference type="InterPro" id="IPR017395">
    <property type="entry name" value="Chlorophyllase-like"/>
</dbReference>
<dbReference type="GO" id="GO:0003847">
    <property type="term" value="F:1-alkyl-2-acetylglycerophosphocholine esterase activity"/>
    <property type="evidence" value="ECO:0007669"/>
    <property type="project" value="TreeGrafter"/>
</dbReference>
<feature type="region of interest" description="Disordered" evidence="4">
    <location>
        <begin position="47"/>
        <end position="86"/>
    </location>
</feature>
<comment type="caution">
    <text evidence="5">The sequence shown here is derived from an EMBL/GenBank/DDBJ whole genome shotgun (WGS) entry which is preliminary data.</text>
</comment>
<dbReference type="STRING" id="1229780.BN381_290055"/>
<proteinExistence type="predicted"/>
<dbReference type="eggNOG" id="COG4188">
    <property type="taxonomic scope" value="Bacteria"/>
</dbReference>
<reference evidence="5 6" key="1">
    <citation type="journal article" date="2013" name="ISME J.">
        <title>Metabolic model for the filamentous 'Candidatus Microthrix parvicella' based on genomic and metagenomic analyses.</title>
        <authorList>
            <person name="Jon McIlroy S."/>
            <person name="Kristiansen R."/>
            <person name="Albertsen M."/>
            <person name="Michael Karst S."/>
            <person name="Rossetti S."/>
            <person name="Lund Nielsen J."/>
            <person name="Tandoi V."/>
            <person name="James Seviour R."/>
            <person name="Nielsen P.H."/>
        </authorList>
    </citation>
    <scope>NUCLEOTIDE SEQUENCE [LARGE SCALE GENOMIC DNA]</scope>
    <source>
        <strain evidence="5 6">RN1</strain>
    </source>
</reference>
<keyword evidence="2" id="KW-0442">Lipid degradation</keyword>
<dbReference type="PANTHER" id="PTHR10272:SF0">
    <property type="entry name" value="PLATELET-ACTIVATING FACTOR ACETYLHYDROLASE"/>
    <property type="match status" value="1"/>
</dbReference>
<keyword evidence="3" id="KW-0443">Lipid metabolism</keyword>
<dbReference type="ESTHER" id="9actn-r4z330">
    <property type="family name" value="Chlorophyllase"/>
</dbReference>
<dbReference type="GO" id="GO:0016042">
    <property type="term" value="P:lipid catabolic process"/>
    <property type="evidence" value="ECO:0007669"/>
    <property type="project" value="UniProtKB-KW"/>
</dbReference>
<sequence length="414" mass="42406">MKGPRPSATDPSAGRASLAGYPALMRSRRVLAPILTLSVLIVGCSSGEDGSDGGSAQPTAGPSTTAAADLGTDPAYAEPGPAQVGTTAFKLDDGRRVQAWYPAADSAAELPTEQFDIAGLLSPELQSQIPADKRPMYEIAAHPAADPGADGPYPVVMFSHGFAGFPEQSADLVTHLASWGFVVVAPDHVERSLSGQLGVAAKGVTPREDPEVLSASLDAALALKGSPLTGLLDESKVTVAGHSAGAGAAYREASADPRVKAFIAYSVGNRPGEKKPPVPKVPGMVMAGTDDGIIPPAASQEIFDGMNPPKYFVSIDGAGHLVFSDICLIGRDQGGLVGLIGEVGLDLPESMTRLASDGCEDGQLDPAKAFPAIDHLSVAFLRYSLGIDPEPVGLDPAVTKNLTDAKVTLTADPG</sequence>
<evidence type="ECO:0000256" key="3">
    <source>
        <dbReference type="ARBA" id="ARBA00023098"/>
    </source>
</evidence>
<gene>
    <name evidence="5" type="ORF">BN381_290055</name>
</gene>
<accession>R4Z330</accession>
<dbReference type="HOGENOM" id="CLU_663401_0_0_11"/>
<dbReference type="InterPro" id="IPR029058">
    <property type="entry name" value="AB_hydrolase_fold"/>
</dbReference>
<feature type="compositionally biased region" description="Polar residues" evidence="4">
    <location>
        <begin position="56"/>
        <end position="66"/>
    </location>
</feature>
<dbReference type="AlphaFoldDB" id="R4Z330"/>
<keyword evidence="1" id="KW-0378">Hydrolase</keyword>
<organism evidence="5 6">
    <name type="scientific">Candidatus Neomicrothrix parvicella RN1</name>
    <dbReference type="NCBI Taxonomy" id="1229780"/>
    <lineage>
        <taxon>Bacteria</taxon>
        <taxon>Bacillati</taxon>
        <taxon>Actinomycetota</taxon>
        <taxon>Acidimicrobiia</taxon>
        <taxon>Acidimicrobiales</taxon>
        <taxon>Microthrixaceae</taxon>
        <taxon>Candidatus Neomicrothrix</taxon>
    </lineage>
</organism>
<keyword evidence="6" id="KW-1185">Reference proteome</keyword>